<reference evidence="3 4" key="1">
    <citation type="journal article" date="2015" name="Genome Biol. Evol.">
        <title>Comparative Genomics of a Bacterivorous Green Alga Reveals Evolutionary Causalities and Consequences of Phago-Mixotrophic Mode of Nutrition.</title>
        <authorList>
            <person name="Burns J.A."/>
            <person name="Paasch A."/>
            <person name="Narechania A."/>
            <person name="Kim E."/>
        </authorList>
    </citation>
    <scope>NUCLEOTIDE SEQUENCE [LARGE SCALE GENOMIC DNA]</scope>
    <source>
        <strain evidence="3 4">PLY_AMNH</strain>
    </source>
</reference>
<feature type="compositionally biased region" description="Pro residues" evidence="1">
    <location>
        <begin position="583"/>
        <end position="612"/>
    </location>
</feature>
<feature type="transmembrane region" description="Helical" evidence="2">
    <location>
        <begin position="4640"/>
        <end position="4660"/>
    </location>
</feature>
<protein>
    <submittedName>
        <fullName evidence="3">Uncharacterized protein</fullName>
    </submittedName>
</protein>
<dbReference type="PANTHER" id="PTHR24216">
    <property type="entry name" value="PAXILLIN-RELATED"/>
    <property type="match status" value="1"/>
</dbReference>
<sequence length="4887" mass="541516">MQRFPGASEPIEILWPPPEVTVWARVAEASRMRADARDLFGSFHTPTSEFARVNGVSRLLHSPSEVQHRMIHDCDDGVCERGLGAGSPVVVAQSLAATSIRIVDVEATAQISSSSSFASSPVNVPPGFDTIWSRYLRNRIPTCNRVDTPHQRFYNHEGHDETFCARLRAPLKQRATPSAPPPPFTPSPPPAPFPPQGARWWEKMKTSYDGSKTTANDPDGYYFISNGAMATDVDHYKREGDLNECVNKCKYEETGCYAVLYAFFKNQDSGDACYDYHACYYYSCGSLGNECSMNNRNPPDAMDGDIHIGGGLIKCTATIDRHGQYVANVAIADKTPPAPGSPPALPPSPPPEPAFSTGVGARYNLVIYDDALLNYTRDWEYEFLQRTRLPGHQDVWGWTAVYNISNPWLRELTDDTTGDARYRLLGDPTTLFTYTYLEKSEGGEFLDPFPTSYLGQNFDCDTYRGDPVKYNASACLWRCRDDPECEVYYVAFNYETRWTSTRDGVLKLMCYRFALTAYGRSLGRDSVVLMSDSINKVLTTIRDPVTGAGRTTTSNRTFASAYCTRVGVAAHLTPVWQDGAVTPPSPPAVPPPPPSSPPSPPSLPSSPPPPPQTDFQSALIGRTDSNRGGRGTTSSARTCAKGSVVVDMRMWAESSSTAMKTIMFRCTDGTWIWAGDAGVNDDMQDAGYGTGEANRGCIQTDALNGVVSNRQASSVDLWASNIDGEHQSFGAGQFSTVAYTCFSDSELEGRIDAGNIYGTIACDHDGTTLVGFGDTFFNDDGHLVGFYYICRSVLPTASSRPPRRRRGILSSADDDGRDVFEYGLGVGSAPRFEAVSRLRDRFESETEGRWLEKSGGSFYTNYDYESERRDIAMSDVEAMEICERVACVYYQRGKISLLGNADTDHRFSARFWLSMRLFQNASTLEATPDIYVGRPLTRFLPPDTDHGQDKDRVSLLANETHRRLYRTDFVFSLAADSTLSDEAYRPVGAQTRTASSAPEWDGGFLDGSAFWQFHSFSWVFPVKHRYWPRETNHTTIDRYERRRDTRFFYESSRAAFASSLSRRPDTLNTAPTDLLLGDEAYARRWARHALSIAVGQLNEDDRARLQVALDAFGEWLCDDAYICRFSGGAASSAGARIAGPHLVFPLRRAVGGAVADAEVAWPEATALAKRVCRAINTRTLSTVRDGIDPPLPETVVQCDAGDCVSDLKLLPAVWMLCKGVTVSTLIRGDDDDDDDDDFEDSTTTGSRVTELALGFALDAAWHRPASAGTPTRTVTAATVDRERISGGELTRATCDEWSGLRYDREWSSSASTSAIGSCATVVTLSEVRTPAVVDTDIAASSSSTESSDDEGARVYPATDHAWDRGAVNLCATLPWRVSRAFYAHDGGVMNLESENAANPESPVRDRKTLRAVSLRERDAPVGGTCLTLLAPPNPRTFASDHGFLWGPSVSVISSDVADDHAETGGDNDVTSTRLSLVKNSSTKADAFVLRPGSDPFGADASIGTYDGMIDAPWIGSERSGTSDARVLWPLVHSLPSLFFPENYTRSNGDRVMLARGFRPYATTLSPSSSSTENSSGGYRSFCKREILPVIVYEMYDVDDAEGTGYAGGTDVHFTTLLTVLGVGRTVVGAYGASNVTRWQDTWFRTFDYRATGEGASPFAESGNRGDLARQMWRTTAPYVYRYHATRRSALDAPPTPSPSLSSSSSSSPLFRFRQKFDQLSSAPGSKALWRGRLFTGNGVGFAQMLDRSPEDVEQDLCQSFNLRFGEERERALQRSTFNWEVYYRFTCWDPRTACETPSAIEDAPIYGPYRNAFFENQILRDGTRALNNFRVTGDHAHAVFVMPPIGAAERKAFVVVDEDNDAGCICKADTGQQTPHTHISTDLPVCGTELSNAADDDGDDSDTGPRDTPHQLSSLYGRCAIPEGVDTDDDSDESDSDARIRRGRDCAQYAEPDLYDGRRLCRYEPHFNWQVDCLPSFGVCAHHGGEGASTCEKALGRRDMCAYDATTGDCHQRYVACGAMRYEPAVGECRGDVATCASIDDSRLCRASSAGCAWHATATGGGGCFAQRDAASDCQLRVGDPDRRCEPTVHARRVLETVFAPSPYYTSNAGDDERRRRRRLLTPTTSGRFYDSPRSLSCGGRVTPDERFEVSVLFVACENDGANSDRHLQHPVLVIDGVARQTLVLDMSTEYIAHVDASTAPDSRHSTDATTRGYSLIFGRRDWHSATATDRIAVLDPSGVYFPRFLRADGDDAGAGGATDFAIDAAGFYQSARDDDITEPRPRRAAVQVLSAPIARGCAGARSRSCCHSIVAAAFGADSVERVRGSGRCLLPADEGDRWIALEEEHAEERIVVAGDRAGCEIYNHDPHTLFACSPHCDNATSRLYDPVACLSGALRANDRAAVCGSDAYRFVESELCERVVYAIGARVPMHLTYYEGGRSGMGGALELYADRSTRERASLGDGGDDDDDDDVRRGGMASHALFRPVPKDREANIEIPQKTKDAKPTPEMVVTLWSRFWKLSWSAVPEYESAVYIRIKEDVANVVRELADDYYPGVAEFLFHSVRYTAEMSRSTISGLSKVLYTYSQRERLDPNRLWNDYLEPVFDEHSAVVASAFDWLHYFMSIDAANDQRSARAVCLASNMPNHILRGSLKIAELVSTAASYPGVIGNTSVACDATRSDCKSSDEFVEAFADMNLNPVCAMTTLLSSASVEDLGGSAEFAKAGTVNQRIASSFVYKKTGLRYTGASIVPTNTLRKLRAYAQYGTEITVEMMNCALSEKGRDCHALADDLVYPTALINLYITLSWETQVHLANMATSFTSYLWSYLYVAAEYDPSLYTPLSNWPRPGSFEATLPASPCVGLAHASCVGQGMGRTTDPGANNYLRYDDAGRIVVVHACERELCHCAWLIDQSDFDTYRGGFAGRLYQRSRVTGVTKNSTWQQALTTGFDGFAANTLKYYMTSKSGIAITTRGYDDGEVLGFSPGLTTDAKFPYWLYANGRCVSACELLEKKSCSRNIATVTPEAVAGSPPPFLRVGCVHSSRYGCSGDVQNIQPYPLEAATSTLIVSFMSFNQYAVIATNQTIAFFYHRFITLATSRDLSEDDAGSEIVRDLMEFKDYYYIPQLFDLSISLLWLRDMCVAVLEWVRAIILVTVPGGSSIFFDFQRDTMEMVGTLEAFAELAGSELLGIFEDGVRFCFLFLKSAVDTISGDTADLEDDWKKTGEALFDIIKDFGGALMQLIYRCFEESPFGKLIMSLINDLCVGYESLTDVSYELQKIFVCDVLKGRIGYPDGVHTDSKRTCFGALGCIKLPVNIVLSWKTWEFGKLFGLNDGDFELLHCDCPKPEEMTRIDEDPFDPRYASSKYDGCLRKKKCEIPRGIPSQPFRPFEASQCRARGEVGIESIYQTAELPGSDIDWDRHCAVCWATSERQCLETRTGGPGTNGVRAGVWSTYSRSHFTENDDAMSVCALFEDAASCEAHTFGDYRVPLCVWDADFYANRDRSDDTEGDTAGGSPGVCLGRRTVKMNISDSRASARCAAAVCFAEPPAFANAPDGEPQAISVCLARSRVSGPALCRDRCAASVMNAENLLYHHAPVDLRASKNLDLEEAVRSSVDIPLTEFCTCDIGLRWIVEEAIAHGEGPASLDVVVDTERGTAHRRIGTDHHHPPYHHHHHHARTPLEEGESTIGDDPFFVEETPPAENCAMHDECYAPSAVCENSLASLTLSPLPAVLCAACSKLDAFSVAAPRRYCDPIDGRCRCGTIVEEPRVERPDGDDADERGTDDRAWNLTAFALTRAQAWPGDTLCDRMMRRLGPRIRAANDDSMKVMDALTAGEYVQARDCIDRRAWAMRVGLALDLPTFPVDVAYNWRRPFGMAIDLARGLYIILSMNHTDRATAPRRIVEALGDAGVDPEFVGAVYDRLIDPMYRTLTRDIVDLEGLATRAYNVTARSAPRVAEAARKVGTRFREDTPRWTAYLGNAPAVLGEAKRIVVQLRRAYSDRAAADPAKKALFESQIDAFRRRHYHAWSADAKAEAASADMDGAGERRRRRRGLLSSLSTDVRIPDFFDPTDVRPNSRSESCAVYAEVNRGVGMFTNFLADFSQFRSASTLRSSAYTDSRNHTFQHTICGILRAFHLYDHERTVLDEHGMITACRVITESENEHARSPWTLAREEREKLWPLDWNTGLSGILRREARRDGEHDITRTPDSLRHRLGQCGKRSSATELVLCAYQGVSGLDFDRDIADILVDDVWRQRAAVNGTLREPMRSIGGVDIYDSAYVGVAYDRDVGRLNSETLSRGNVHFYMREMRALIATNFYDDRDIQWREWYDRWNNDDHSKKLSHVPLRDVNGRVRVPAFSFYPYWIDEPAAEWWSTDLGSRGGRVPPHLFMGVCQFRNATTETVRTNIARWCDENNKEIRDKSFGVAQTRRWRHRGYAADGDRFGWYKLPFRGAERDASEKRARMNLLEPDLDYPSALHRLVYDPTKTRTVANFLEAEDERNRSAITRLDIYWEDFYDNATVRLSAYDCICADLKSNPDDCRRDRECIAPNPDFFRDRGYLEAPNFVYDNGGWWDCRVHASPAARSPPCVPIPASLLDTVAETRAGNGGSVTFTSLASKSDDAAHGRSCNELGLRNCSRRNTEWPFVSAAMFYTVALVVAVAVARRAMPGFAPWWMYSIAFPLAGHLALQRSYEWQLDCYPGLPTCLADDIADGFARFLFPEHIEWPASWARRNSVNGRLYDNVDCSASPYGFVDGYRNLFYLMERHAGSTMRNIRKDRRSVWFVDTASAYTNYYEAFDELRNVDGRTTREEIVQVFDSCHSRTFLNYIPAIVFTAAIAAAALWLSTIGMAFAILAVSVISSIRDYLLYAVTLVKMRLFVLSHLQNLKRNC</sequence>
<feature type="compositionally biased region" description="Basic residues" evidence="1">
    <location>
        <begin position="3665"/>
        <end position="3675"/>
    </location>
</feature>
<gene>
    <name evidence="3" type="ORF">CYMTET_46606</name>
</gene>
<accession>A0AAE0EWX3</accession>
<comment type="caution">
    <text evidence="3">The sequence shown here is derived from an EMBL/GenBank/DDBJ whole genome shotgun (WGS) entry which is preliminary data.</text>
</comment>
<keyword evidence="4" id="KW-1185">Reference proteome</keyword>
<evidence type="ECO:0000256" key="2">
    <source>
        <dbReference type="SAM" id="Phobius"/>
    </source>
</evidence>
<dbReference type="EMBL" id="LGRX02032664">
    <property type="protein sequence ID" value="KAK3243771.1"/>
    <property type="molecule type" value="Genomic_DNA"/>
</dbReference>
<proteinExistence type="predicted"/>
<organism evidence="3 4">
    <name type="scientific">Cymbomonas tetramitiformis</name>
    <dbReference type="NCBI Taxonomy" id="36881"/>
    <lineage>
        <taxon>Eukaryota</taxon>
        <taxon>Viridiplantae</taxon>
        <taxon>Chlorophyta</taxon>
        <taxon>Pyramimonadophyceae</taxon>
        <taxon>Pyramimonadales</taxon>
        <taxon>Pyramimonadaceae</taxon>
        <taxon>Cymbomonas</taxon>
    </lineage>
</organism>
<dbReference type="Proteomes" id="UP001190700">
    <property type="component" value="Unassembled WGS sequence"/>
</dbReference>
<feature type="region of interest" description="Disordered" evidence="1">
    <location>
        <begin position="579"/>
        <end position="639"/>
    </location>
</feature>
<dbReference type="PANTHER" id="PTHR24216:SF65">
    <property type="entry name" value="PAXILLIN-LIKE PROTEIN 1"/>
    <property type="match status" value="1"/>
</dbReference>
<evidence type="ECO:0000256" key="1">
    <source>
        <dbReference type="SAM" id="MobiDB-lite"/>
    </source>
</evidence>
<keyword evidence="2" id="KW-0812">Transmembrane</keyword>
<keyword evidence="2" id="KW-0472">Membrane</keyword>
<feature type="region of interest" description="Disordered" evidence="1">
    <location>
        <begin position="3659"/>
        <end position="3685"/>
    </location>
</feature>
<name>A0AAE0EWX3_9CHLO</name>
<keyword evidence="2" id="KW-1133">Transmembrane helix</keyword>
<feature type="region of interest" description="Disordered" evidence="1">
    <location>
        <begin position="1889"/>
        <end position="1913"/>
    </location>
</feature>
<feature type="transmembrane region" description="Helical" evidence="2">
    <location>
        <begin position="4827"/>
        <end position="4856"/>
    </location>
</feature>
<evidence type="ECO:0000313" key="3">
    <source>
        <dbReference type="EMBL" id="KAK3243771.1"/>
    </source>
</evidence>
<evidence type="ECO:0000313" key="4">
    <source>
        <dbReference type="Proteomes" id="UP001190700"/>
    </source>
</evidence>